<feature type="transmembrane region" description="Helical" evidence="1">
    <location>
        <begin position="499"/>
        <end position="524"/>
    </location>
</feature>
<dbReference type="RefSeq" id="WP_345325331.1">
    <property type="nucleotide sequence ID" value="NZ_BAABGA010000054.1"/>
</dbReference>
<keyword evidence="1" id="KW-1133">Transmembrane helix</keyword>
<evidence type="ECO:0000313" key="3">
    <source>
        <dbReference type="Proteomes" id="UP001500840"/>
    </source>
</evidence>
<sequence length="560" mass="61772">MSDSLAIMRLTWLKNRFLLMFFVGIIGIAEALLFVISRQEARFDSFASVILCVAFLPAMSWGIFALDVSPLGKLDSCESGYSHWLLRMPIANWKLALIPIAMKTAWVFAVWLVLSKTLQWFGASTWILIPAFLVAATGVLISALAWRPFRSGICRIWMLGILAPVSYGLCLMAIGGKSEANLSSTAEYGLAIAAAAYFLLAVGIAYRAVTVARHHVAGMIPADASGWVAWLWNRLSWDRIGEQAASHRSPVRALVWHDLHRSRAYRFNSFLFMACPAMLVASLFSWAPVALAIMSVLCMFFVGMVSAARTLEPETQPSMSTLPTYLSISPLSDATIAWTRFAMIAGYLALFLSLSIVFYGVCMVRPENRENWSQWATWLATQDSVTGTATMVGLRVTLATLVFISLLLWGVSCSYVWVPMYGHRWVDVGVVVMSAAVVFALLFAGVRWIIVQPDWPTLTASLLLFLERLKVIGYAAVLVKLVVIVGTTIVVSRSHVASWALLMQVIAIWALITLAVGLLLFGLIPDSRFTLSICLTFAVLVLPLPSVLVLPLALNRNRHR</sequence>
<feature type="transmembrane region" description="Helical" evidence="1">
    <location>
        <begin position="120"/>
        <end position="144"/>
    </location>
</feature>
<dbReference type="EMBL" id="BAABGA010000054">
    <property type="protein sequence ID" value="GAA4460963.1"/>
    <property type="molecule type" value="Genomic_DNA"/>
</dbReference>
<keyword evidence="1" id="KW-0812">Transmembrane</keyword>
<protein>
    <recommendedName>
        <fullName evidence="4">ABC-2 family transporter protein</fullName>
    </recommendedName>
</protein>
<feature type="transmembrane region" description="Helical" evidence="1">
    <location>
        <begin position="530"/>
        <end position="554"/>
    </location>
</feature>
<feature type="transmembrane region" description="Helical" evidence="1">
    <location>
        <begin position="48"/>
        <end position="66"/>
    </location>
</feature>
<proteinExistence type="predicted"/>
<evidence type="ECO:0000256" key="1">
    <source>
        <dbReference type="SAM" id="Phobius"/>
    </source>
</evidence>
<feature type="transmembrane region" description="Helical" evidence="1">
    <location>
        <begin position="430"/>
        <end position="451"/>
    </location>
</feature>
<feature type="transmembrane region" description="Helical" evidence="1">
    <location>
        <begin position="341"/>
        <end position="361"/>
    </location>
</feature>
<name>A0ABP8N6S9_9BACT</name>
<feature type="transmembrane region" description="Helical" evidence="1">
    <location>
        <begin position="156"/>
        <end position="176"/>
    </location>
</feature>
<keyword evidence="3" id="KW-1185">Reference proteome</keyword>
<organism evidence="2 3">
    <name type="scientific">Novipirellula rosea</name>
    <dbReference type="NCBI Taxonomy" id="1031540"/>
    <lineage>
        <taxon>Bacteria</taxon>
        <taxon>Pseudomonadati</taxon>
        <taxon>Planctomycetota</taxon>
        <taxon>Planctomycetia</taxon>
        <taxon>Pirellulales</taxon>
        <taxon>Pirellulaceae</taxon>
        <taxon>Novipirellula</taxon>
    </lineage>
</organism>
<reference evidence="3" key="1">
    <citation type="journal article" date="2019" name="Int. J. Syst. Evol. Microbiol.">
        <title>The Global Catalogue of Microorganisms (GCM) 10K type strain sequencing project: providing services to taxonomists for standard genome sequencing and annotation.</title>
        <authorList>
            <consortium name="The Broad Institute Genomics Platform"/>
            <consortium name="The Broad Institute Genome Sequencing Center for Infectious Disease"/>
            <person name="Wu L."/>
            <person name="Ma J."/>
        </authorList>
    </citation>
    <scope>NUCLEOTIDE SEQUENCE [LARGE SCALE GENOMIC DNA]</scope>
    <source>
        <strain evidence="3">JCM 17759</strain>
    </source>
</reference>
<keyword evidence="1" id="KW-0472">Membrane</keyword>
<evidence type="ECO:0000313" key="2">
    <source>
        <dbReference type="EMBL" id="GAA4460963.1"/>
    </source>
</evidence>
<feature type="transmembrane region" description="Helical" evidence="1">
    <location>
        <begin position="267"/>
        <end position="286"/>
    </location>
</feature>
<feature type="transmembrane region" description="Helical" evidence="1">
    <location>
        <begin position="17"/>
        <end position="36"/>
    </location>
</feature>
<feature type="transmembrane region" description="Helical" evidence="1">
    <location>
        <begin position="471"/>
        <end position="492"/>
    </location>
</feature>
<gene>
    <name evidence="2" type="ORF">GCM10023156_42690</name>
</gene>
<feature type="transmembrane region" description="Helical" evidence="1">
    <location>
        <begin position="95"/>
        <end position="114"/>
    </location>
</feature>
<evidence type="ECO:0008006" key="4">
    <source>
        <dbReference type="Google" id="ProtNLM"/>
    </source>
</evidence>
<accession>A0ABP8N6S9</accession>
<feature type="transmembrane region" description="Helical" evidence="1">
    <location>
        <begin position="396"/>
        <end position="418"/>
    </location>
</feature>
<feature type="transmembrane region" description="Helical" evidence="1">
    <location>
        <begin position="188"/>
        <end position="209"/>
    </location>
</feature>
<dbReference type="Proteomes" id="UP001500840">
    <property type="component" value="Unassembled WGS sequence"/>
</dbReference>
<comment type="caution">
    <text evidence="2">The sequence shown here is derived from an EMBL/GenBank/DDBJ whole genome shotgun (WGS) entry which is preliminary data.</text>
</comment>